<dbReference type="EMBL" id="HBED01005726">
    <property type="protein sequence ID" value="CAD8296239.1"/>
    <property type="molecule type" value="Transcribed_RNA"/>
</dbReference>
<proteinExistence type="predicted"/>
<name>A0A7R9YZT9_9STRA</name>
<evidence type="ECO:0000313" key="1">
    <source>
        <dbReference type="EMBL" id="CAD8296239.1"/>
    </source>
</evidence>
<gene>
    <name evidence="1" type="ORF">TDUB1175_LOCUS2870</name>
</gene>
<organism evidence="1">
    <name type="scientific">Pseudictyota dubia</name>
    <dbReference type="NCBI Taxonomy" id="2749911"/>
    <lineage>
        <taxon>Eukaryota</taxon>
        <taxon>Sar</taxon>
        <taxon>Stramenopiles</taxon>
        <taxon>Ochrophyta</taxon>
        <taxon>Bacillariophyta</taxon>
        <taxon>Mediophyceae</taxon>
        <taxon>Biddulphiophycidae</taxon>
        <taxon>Eupodiscales</taxon>
        <taxon>Odontellaceae</taxon>
        <taxon>Pseudictyota</taxon>
    </lineage>
</organism>
<protein>
    <submittedName>
        <fullName evidence="1">Uncharacterized protein</fullName>
    </submittedName>
</protein>
<dbReference type="AlphaFoldDB" id="A0A7R9YZT9"/>
<sequence length="103" mass="10099">MMGQQLRSGQDDEGAVGAAADSAASVVAAADPVALDVSVGNDAENGVRVVGAALGASQQEPDAGAVVDAAAHVIETAAELQRLRVVLAAVVDDSVGALSQEPH</sequence>
<accession>A0A7R9YZT9</accession>
<reference evidence="1" key="1">
    <citation type="submission" date="2021-01" db="EMBL/GenBank/DDBJ databases">
        <authorList>
            <person name="Corre E."/>
            <person name="Pelletier E."/>
            <person name="Niang G."/>
            <person name="Scheremetjew M."/>
            <person name="Finn R."/>
            <person name="Kale V."/>
            <person name="Holt S."/>
            <person name="Cochrane G."/>
            <person name="Meng A."/>
            <person name="Brown T."/>
            <person name="Cohen L."/>
        </authorList>
    </citation>
    <scope>NUCLEOTIDE SEQUENCE</scope>
    <source>
        <strain evidence="1">CCMP147</strain>
    </source>
</reference>